<dbReference type="Proteomes" id="UP000324800">
    <property type="component" value="Unassembled WGS sequence"/>
</dbReference>
<dbReference type="PROSITE" id="PS00108">
    <property type="entry name" value="PROTEIN_KINASE_ST"/>
    <property type="match status" value="1"/>
</dbReference>
<evidence type="ECO:0000256" key="1">
    <source>
        <dbReference type="ARBA" id="ARBA00022527"/>
    </source>
</evidence>
<feature type="domain" description="Protein kinase" evidence="8">
    <location>
        <begin position="19"/>
        <end position="278"/>
    </location>
</feature>
<dbReference type="EMBL" id="SNRW01000729">
    <property type="protein sequence ID" value="KAA6399550.1"/>
    <property type="molecule type" value="Genomic_DNA"/>
</dbReference>
<dbReference type="SUPFAM" id="SSF56112">
    <property type="entry name" value="Protein kinase-like (PK-like)"/>
    <property type="match status" value="1"/>
</dbReference>
<dbReference type="Gene3D" id="1.10.510.10">
    <property type="entry name" value="Transferase(Phosphotransferase) domain 1"/>
    <property type="match status" value="1"/>
</dbReference>
<dbReference type="InterPro" id="IPR017441">
    <property type="entry name" value="Protein_kinase_ATP_BS"/>
</dbReference>
<dbReference type="OrthoDB" id="10260894at2759"/>
<dbReference type="PROSITE" id="PS50011">
    <property type="entry name" value="PROTEIN_KINASE_DOM"/>
    <property type="match status" value="1"/>
</dbReference>
<accession>A0A5J4WXJ5</accession>
<dbReference type="InterPro" id="IPR000719">
    <property type="entry name" value="Prot_kinase_dom"/>
</dbReference>
<evidence type="ECO:0000256" key="7">
    <source>
        <dbReference type="RuleBase" id="RU000304"/>
    </source>
</evidence>
<dbReference type="GO" id="GO:0004674">
    <property type="term" value="F:protein serine/threonine kinase activity"/>
    <property type="evidence" value="ECO:0007669"/>
    <property type="project" value="UniProtKB-KW"/>
</dbReference>
<evidence type="ECO:0000256" key="6">
    <source>
        <dbReference type="PROSITE-ProRule" id="PRU10141"/>
    </source>
</evidence>
<protein>
    <submittedName>
        <fullName evidence="9">Putative Calcium/calmodulin-dependent protein kinase type 1</fullName>
    </submittedName>
</protein>
<name>A0A5J4WXJ5_9EUKA</name>
<organism evidence="9 10">
    <name type="scientific">Streblomastix strix</name>
    <dbReference type="NCBI Taxonomy" id="222440"/>
    <lineage>
        <taxon>Eukaryota</taxon>
        <taxon>Metamonada</taxon>
        <taxon>Preaxostyla</taxon>
        <taxon>Oxymonadida</taxon>
        <taxon>Streblomastigidae</taxon>
        <taxon>Streblomastix</taxon>
    </lineage>
</organism>
<keyword evidence="1 7" id="KW-0723">Serine/threonine-protein kinase</keyword>
<dbReference type="FunFam" id="3.30.200.20:FF:000315">
    <property type="entry name" value="Calcium-dependent protein kinase 3"/>
    <property type="match status" value="1"/>
</dbReference>
<dbReference type="AlphaFoldDB" id="A0A5J4WXJ5"/>
<dbReference type="SMART" id="SM00220">
    <property type="entry name" value="S_TKc"/>
    <property type="match status" value="1"/>
</dbReference>
<evidence type="ECO:0000256" key="4">
    <source>
        <dbReference type="ARBA" id="ARBA00022777"/>
    </source>
</evidence>
<dbReference type="InterPro" id="IPR011009">
    <property type="entry name" value="Kinase-like_dom_sf"/>
</dbReference>
<dbReference type="InterPro" id="IPR008271">
    <property type="entry name" value="Ser/Thr_kinase_AS"/>
</dbReference>
<sequence length="326" mass="37598">MSKEFPKIEGILTDFEENYEILDKIGEGTFAKVKKAKNKKTGELVAIKFIDKKKVTKDSSRIEALLKEIEIMNKQKHPYIIPLYGIYDYEDKLCLVMELVTGGELFDKIVDRGSYSERDASLLMLQMFRAVRYMHQKSIPYCDIKIENILYESDHPLSPVKLSDFGLSRLIEENLMMQTSRGTPGYVAPEVLENKGIGLECDLWSLGVIMFVLLCGYPPFYHENEVAMFHLIQEAKFEFDPQYWDQISASAKDLISHLLVVDTTKRFNVEQALSHPWFSEALPTYKLEAAFDKIKEKKIKNMFHSTSVTANVVTLVTWLKKQPSRL</sequence>
<reference evidence="9 10" key="1">
    <citation type="submission" date="2019-03" db="EMBL/GenBank/DDBJ databases">
        <title>Single cell metagenomics reveals metabolic interactions within the superorganism composed of flagellate Streblomastix strix and complex community of Bacteroidetes bacteria on its surface.</title>
        <authorList>
            <person name="Treitli S.C."/>
            <person name="Kolisko M."/>
            <person name="Husnik F."/>
            <person name="Keeling P."/>
            <person name="Hampl V."/>
        </authorList>
    </citation>
    <scope>NUCLEOTIDE SEQUENCE [LARGE SCALE GENOMIC DNA]</scope>
    <source>
        <strain evidence="9">ST1C</strain>
    </source>
</reference>
<keyword evidence="4 9" id="KW-0418">Kinase</keyword>
<keyword evidence="2" id="KW-0808">Transferase</keyword>
<dbReference type="CDD" id="cd05117">
    <property type="entry name" value="STKc_CAMK"/>
    <property type="match status" value="1"/>
</dbReference>
<evidence type="ECO:0000313" key="9">
    <source>
        <dbReference type="EMBL" id="KAA6399550.1"/>
    </source>
</evidence>
<dbReference type="PANTHER" id="PTHR24347">
    <property type="entry name" value="SERINE/THREONINE-PROTEIN KINASE"/>
    <property type="match status" value="1"/>
</dbReference>
<dbReference type="GO" id="GO:0005524">
    <property type="term" value="F:ATP binding"/>
    <property type="evidence" value="ECO:0007669"/>
    <property type="project" value="UniProtKB-UniRule"/>
</dbReference>
<evidence type="ECO:0000256" key="2">
    <source>
        <dbReference type="ARBA" id="ARBA00022679"/>
    </source>
</evidence>
<evidence type="ECO:0000259" key="8">
    <source>
        <dbReference type="PROSITE" id="PS50011"/>
    </source>
</evidence>
<evidence type="ECO:0000313" key="10">
    <source>
        <dbReference type="Proteomes" id="UP000324800"/>
    </source>
</evidence>
<keyword evidence="5 6" id="KW-0067">ATP-binding</keyword>
<evidence type="ECO:0000256" key="3">
    <source>
        <dbReference type="ARBA" id="ARBA00022741"/>
    </source>
</evidence>
<evidence type="ECO:0000256" key="5">
    <source>
        <dbReference type="ARBA" id="ARBA00022840"/>
    </source>
</evidence>
<dbReference type="FunFam" id="1.10.510.10:FF:000026">
    <property type="entry name" value="Calcium/calmodulin-dependent protein kinase type 1"/>
    <property type="match status" value="1"/>
</dbReference>
<dbReference type="Pfam" id="PF00069">
    <property type="entry name" value="Pkinase"/>
    <property type="match status" value="1"/>
</dbReference>
<gene>
    <name evidence="9" type="ORF">EZS28_004927</name>
</gene>
<dbReference type="PROSITE" id="PS00107">
    <property type="entry name" value="PROTEIN_KINASE_ATP"/>
    <property type="match status" value="1"/>
</dbReference>
<proteinExistence type="inferred from homology"/>
<feature type="binding site" evidence="6">
    <location>
        <position position="48"/>
    </location>
    <ligand>
        <name>ATP</name>
        <dbReference type="ChEBI" id="CHEBI:30616"/>
    </ligand>
</feature>
<comment type="similarity">
    <text evidence="7">Belongs to the protein kinase superfamily.</text>
</comment>
<keyword evidence="3 6" id="KW-0547">Nucleotide-binding</keyword>
<comment type="caution">
    <text evidence="9">The sequence shown here is derived from an EMBL/GenBank/DDBJ whole genome shotgun (WGS) entry which is preliminary data.</text>
</comment>